<feature type="transmembrane region" description="Helical" evidence="1">
    <location>
        <begin position="314"/>
        <end position="332"/>
    </location>
</feature>
<reference evidence="4" key="1">
    <citation type="submission" date="2023-07" db="EMBL/GenBank/DDBJ databases">
        <title>Genomic Encyclopedia of Type Strains, Phase IV (KMG-IV): sequencing the most valuable type-strain genomes for metagenomic binning, comparative biology and taxonomic classification.</title>
        <authorList>
            <person name="Goeker M."/>
        </authorList>
    </citation>
    <scope>NUCLEOTIDE SEQUENCE</scope>
    <source>
        <strain evidence="4">DSM 24202</strain>
    </source>
</reference>
<proteinExistence type="predicted"/>
<feature type="transmembrane region" description="Helical" evidence="1">
    <location>
        <begin position="173"/>
        <end position="195"/>
    </location>
</feature>
<protein>
    <submittedName>
        <fullName evidence="4">Uncharacterized protein</fullName>
    </submittedName>
</protein>
<dbReference type="InterPro" id="IPR046712">
    <property type="entry name" value="DUF6785"/>
</dbReference>
<evidence type="ECO:0000259" key="3">
    <source>
        <dbReference type="Pfam" id="PF20581"/>
    </source>
</evidence>
<dbReference type="AlphaFoldDB" id="A0AAE4AMR3"/>
<gene>
    <name evidence="4" type="ORF">J3R75_000883</name>
</gene>
<dbReference type="EMBL" id="JAUSVL010000001">
    <property type="protein sequence ID" value="MDQ0288776.1"/>
    <property type="molecule type" value="Genomic_DNA"/>
</dbReference>
<feature type="transmembrane region" description="Helical" evidence="1">
    <location>
        <begin position="281"/>
        <end position="302"/>
    </location>
</feature>
<dbReference type="Proteomes" id="UP001238163">
    <property type="component" value="Unassembled WGS sequence"/>
</dbReference>
<dbReference type="InterPro" id="IPR046711">
    <property type="entry name" value="DUF6784"/>
</dbReference>
<accession>A0AAE4AMR3</accession>
<name>A0AAE4AMR3_9BACT</name>
<dbReference type="Pfam" id="PF20580">
    <property type="entry name" value="DUF6784"/>
    <property type="match status" value="1"/>
</dbReference>
<dbReference type="RefSeq" id="WP_307260110.1">
    <property type="nucleotide sequence ID" value="NZ_JAUSVL010000001.1"/>
</dbReference>
<feature type="transmembrane region" description="Helical" evidence="1">
    <location>
        <begin position="582"/>
        <end position="601"/>
    </location>
</feature>
<feature type="transmembrane region" description="Helical" evidence="1">
    <location>
        <begin position="344"/>
        <end position="362"/>
    </location>
</feature>
<feature type="transmembrane region" description="Helical" evidence="1">
    <location>
        <begin position="232"/>
        <end position="254"/>
    </location>
</feature>
<feature type="transmembrane region" description="Helical" evidence="1">
    <location>
        <begin position="613"/>
        <end position="634"/>
    </location>
</feature>
<feature type="transmembrane region" description="Helical" evidence="1">
    <location>
        <begin position="71"/>
        <end position="90"/>
    </location>
</feature>
<sequence>MTVRGIILAFLGAIFIAAGGYINDCVLSLESFTNGQLIPIIVVGSLCLFVLVINPLLAALRPRLALTTGELALIVVLCSAACSIPGRGLFEQFTHTMVMPYHWNRVTPGWQENNILGYAPKNALVDVNEDNYDQVVGTYIMGAPRGAKAPPNIVASLVQKWQRVPWGAWGPPLLTWVPLVLLSALASVCLALITYKQWAAHEFLSFPIAEFNDSLIERKPGDLLPIIAKSKLFWLGFILLLVIRINNGLCVWYPDYYIPVRLSWSLAPFAQVWPELFRVPYGSSLLNLSFFPLVVAFAFFLSTEISLTLGISQLCWVFVALPMVSVGMNLSTDWVGGWQGWQRAGAYIAMFVMLMYTGRHFYTHLLKAAFSPGAVAKDQENRSYIWAMRILILAFVIMTYLVWRLGLELPYAIITIGLMLLSFVVVSRISAETGLFFVQPRWTTFGLLTAGLGSFAFPPSAQVICGLVCIMLCIDQCQALMPYLTNGLRLADRTRIRPAKVASLTMLMYAVACIIGLLVLLVAVYEFGAPTNMDWPYKRLPTMAFRSALPEVMQLQAIGSLEEALDMPWWQRLARVAPKENFLGAFIFGIVAVFFFSFLRLRVPKWPLHPVMFLLWATYPMQMTCHSFFIGWMIKKSAIRFGGVRMAKVLRPLMVGIIAGEVLAAVIFMIVGVLYYINTDQKPLPYRWFPR</sequence>
<evidence type="ECO:0000313" key="4">
    <source>
        <dbReference type="EMBL" id="MDQ0288776.1"/>
    </source>
</evidence>
<dbReference type="Pfam" id="PF20581">
    <property type="entry name" value="DUF6785"/>
    <property type="match status" value="1"/>
</dbReference>
<evidence type="ECO:0000259" key="2">
    <source>
        <dbReference type="Pfam" id="PF20580"/>
    </source>
</evidence>
<feature type="transmembrane region" description="Helical" evidence="1">
    <location>
        <begin position="463"/>
        <end position="485"/>
    </location>
</feature>
<keyword evidence="1" id="KW-0812">Transmembrane</keyword>
<feature type="domain" description="DUF6785" evidence="3">
    <location>
        <begin position="2"/>
        <end position="528"/>
    </location>
</feature>
<keyword evidence="1" id="KW-0472">Membrane</keyword>
<feature type="transmembrane region" description="Helical" evidence="1">
    <location>
        <begin position="654"/>
        <end position="677"/>
    </location>
</feature>
<feature type="transmembrane region" description="Helical" evidence="1">
    <location>
        <begin position="383"/>
        <end position="403"/>
    </location>
</feature>
<comment type="caution">
    <text evidence="4">The sequence shown here is derived from an EMBL/GenBank/DDBJ whole genome shotgun (WGS) entry which is preliminary data.</text>
</comment>
<feature type="transmembrane region" description="Helical" evidence="1">
    <location>
        <begin position="409"/>
        <end position="429"/>
    </location>
</feature>
<evidence type="ECO:0000313" key="5">
    <source>
        <dbReference type="Proteomes" id="UP001238163"/>
    </source>
</evidence>
<feature type="domain" description="DUF6784" evidence="2">
    <location>
        <begin position="585"/>
        <end position="678"/>
    </location>
</feature>
<feature type="transmembrane region" description="Helical" evidence="1">
    <location>
        <begin position="36"/>
        <end position="59"/>
    </location>
</feature>
<evidence type="ECO:0000256" key="1">
    <source>
        <dbReference type="SAM" id="Phobius"/>
    </source>
</evidence>
<keyword evidence="5" id="KW-1185">Reference proteome</keyword>
<feature type="transmembrane region" description="Helical" evidence="1">
    <location>
        <begin position="506"/>
        <end position="525"/>
    </location>
</feature>
<organism evidence="4 5">
    <name type="scientific">Oligosphaera ethanolica</name>
    <dbReference type="NCBI Taxonomy" id="760260"/>
    <lineage>
        <taxon>Bacteria</taxon>
        <taxon>Pseudomonadati</taxon>
        <taxon>Lentisphaerota</taxon>
        <taxon>Oligosphaeria</taxon>
        <taxon>Oligosphaerales</taxon>
        <taxon>Oligosphaeraceae</taxon>
        <taxon>Oligosphaera</taxon>
    </lineage>
</organism>
<keyword evidence="1" id="KW-1133">Transmembrane helix</keyword>